<protein>
    <submittedName>
        <fullName evidence="2">Chemotaxis protein CheW</fullName>
    </submittedName>
</protein>
<dbReference type="InterPro" id="IPR036061">
    <property type="entry name" value="CheW-like_dom_sf"/>
</dbReference>
<dbReference type="InterPro" id="IPR002545">
    <property type="entry name" value="CheW-lke_dom"/>
</dbReference>
<sequence>MADQTHYVTLGVAGGLFAVPVESVQQILEIQPIAAMPNAPADFIGLIDVRGQNVPVIDLRAKLALPAAADTQNTRIIVLDVSVENATRRFGLKTDQVFEVTGLDEGALEPPPDLGARWRADCVAGVGRRAGAFVTVLDLDQLFLADALSSDSAVETLQTN</sequence>
<dbReference type="PANTHER" id="PTHR22617:SF23">
    <property type="entry name" value="CHEMOTAXIS PROTEIN CHEW"/>
    <property type="match status" value="1"/>
</dbReference>
<dbReference type="GO" id="GO:0007165">
    <property type="term" value="P:signal transduction"/>
    <property type="evidence" value="ECO:0007669"/>
    <property type="project" value="InterPro"/>
</dbReference>
<dbReference type="SMART" id="SM00260">
    <property type="entry name" value="CheW"/>
    <property type="match status" value="1"/>
</dbReference>
<dbReference type="AlphaFoldDB" id="A0A8I1GF69"/>
<dbReference type="PROSITE" id="PS50851">
    <property type="entry name" value="CHEW"/>
    <property type="match status" value="1"/>
</dbReference>
<dbReference type="Proteomes" id="UP000623250">
    <property type="component" value="Unassembled WGS sequence"/>
</dbReference>
<gene>
    <name evidence="2" type="ORF">JDN41_01085</name>
</gene>
<dbReference type="RefSeq" id="WP_037235426.1">
    <property type="nucleotide sequence ID" value="NZ_JAEMUK010000002.1"/>
</dbReference>
<dbReference type="GO" id="GO:0005829">
    <property type="term" value="C:cytosol"/>
    <property type="evidence" value="ECO:0007669"/>
    <property type="project" value="TreeGrafter"/>
</dbReference>
<keyword evidence="3" id="KW-1185">Reference proteome</keyword>
<dbReference type="Gene3D" id="2.40.50.180">
    <property type="entry name" value="CheA-289, Domain 4"/>
    <property type="match status" value="1"/>
</dbReference>
<proteinExistence type="predicted"/>
<organism evidence="2 3">
    <name type="scientific">Rhodomicrobium udaipurense</name>
    <dbReference type="NCBI Taxonomy" id="1202716"/>
    <lineage>
        <taxon>Bacteria</taxon>
        <taxon>Pseudomonadati</taxon>
        <taxon>Pseudomonadota</taxon>
        <taxon>Alphaproteobacteria</taxon>
        <taxon>Hyphomicrobiales</taxon>
        <taxon>Hyphomicrobiaceae</taxon>
        <taxon>Rhodomicrobium</taxon>
    </lineage>
</organism>
<dbReference type="PANTHER" id="PTHR22617">
    <property type="entry name" value="CHEMOTAXIS SENSOR HISTIDINE KINASE-RELATED"/>
    <property type="match status" value="1"/>
</dbReference>
<accession>A0A8I1GF69</accession>
<evidence type="ECO:0000259" key="1">
    <source>
        <dbReference type="PROSITE" id="PS50851"/>
    </source>
</evidence>
<dbReference type="Gene3D" id="2.30.30.40">
    <property type="entry name" value="SH3 Domains"/>
    <property type="match status" value="1"/>
</dbReference>
<name>A0A8I1GF69_9HYPH</name>
<evidence type="ECO:0000313" key="2">
    <source>
        <dbReference type="EMBL" id="MBJ7542150.1"/>
    </source>
</evidence>
<evidence type="ECO:0000313" key="3">
    <source>
        <dbReference type="Proteomes" id="UP000623250"/>
    </source>
</evidence>
<reference evidence="2 3" key="1">
    <citation type="submission" date="2020-12" db="EMBL/GenBank/DDBJ databases">
        <title>Revised draft genomes of Rhodomicrobium vannielii ATCC 17100 and Rhodomicrobium udaipurense JA643.</title>
        <authorList>
            <person name="Conners E.M."/>
            <person name="Davenport E.J."/>
            <person name="Bose A."/>
        </authorList>
    </citation>
    <scope>NUCLEOTIDE SEQUENCE [LARGE SCALE GENOMIC DNA]</scope>
    <source>
        <strain evidence="2 3">JA643</strain>
    </source>
</reference>
<feature type="domain" description="CheW-like" evidence="1">
    <location>
        <begin position="4"/>
        <end position="148"/>
    </location>
</feature>
<comment type="caution">
    <text evidence="2">The sequence shown here is derived from an EMBL/GenBank/DDBJ whole genome shotgun (WGS) entry which is preliminary data.</text>
</comment>
<dbReference type="Pfam" id="PF01584">
    <property type="entry name" value="CheW"/>
    <property type="match status" value="1"/>
</dbReference>
<dbReference type="GO" id="GO:0006935">
    <property type="term" value="P:chemotaxis"/>
    <property type="evidence" value="ECO:0007669"/>
    <property type="project" value="InterPro"/>
</dbReference>
<dbReference type="EMBL" id="JAEMUK010000002">
    <property type="protein sequence ID" value="MBJ7542150.1"/>
    <property type="molecule type" value="Genomic_DNA"/>
</dbReference>
<dbReference type="SUPFAM" id="SSF50341">
    <property type="entry name" value="CheW-like"/>
    <property type="match status" value="1"/>
</dbReference>
<dbReference type="InterPro" id="IPR039315">
    <property type="entry name" value="CheW"/>
</dbReference>